<evidence type="ECO:0000256" key="4">
    <source>
        <dbReference type="SAM" id="MobiDB-lite"/>
    </source>
</evidence>
<evidence type="ECO:0000256" key="1">
    <source>
        <dbReference type="ARBA" id="ARBA00007381"/>
    </source>
</evidence>
<reference evidence="5 6" key="1">
    <citation type="submission" date="2018-10" db="EMBL/GenBank/DDBJ databases">
        <authorList>
            <consortium name="Pathogen Informatics"/>
        </authorList>
    </citation>
    <scope>NUCLEOTIDE SEQUENCE [LARGE SCALE GENOMIC DNA]</scope>
</reference>
<dbReference type="WBParaSite" id="MCU_009224-RA">
    <property type="protein sequence ID" value="MCU_009224-RA"/>
    <property type="gene ID" value="MCU_009224"/>
</dbReference>
<dbReference type="EMBL" id="UXSR01000471">
    <property type="protein sequence ID" value="VDD76672.1"/>
    <property type="molecule type" value="Genomic_DNA"/>
</dbReference>
<organism evidence="7">
    <name type="scientific">Mesocestoides corti</name>
    <name type="common">Flatworm</name>
    <dbReference type="NCBI Taxonomy" id="53468"/>
    <lineage>
        <taxon>Eukaryota</taxon>
        <taxon>Metazoa</taxon>
        <taxon>Spiralia</taxon>
        <taxon>Lophotrochozoa</taxon>
        <taxon>Platyhelminthes</taxon>
        <taxon>Cestoda</taxon>
        <taxon>Eucestoda</taxon>
        <taxon>Cyclophyllidea</taxon>
        <taxon>Mesocestoididae</taxon>
        <taxon>Mesocestoides</taxon>
    </lineage>
</organism>
<dbReference type="PANTHER" id="PTHR19375">
    <property type="entry name" value="HEAT SHOCK PROTEIN 70KDA"/>
    <property type="match status" value="1"/>
</dbReference>
<comment type="similarity">
    <text evidence="1">Belongs to the heat shock protein 70 family.</text>
</comment>
<dbReference type="InterPro" id="IPR043129">
    <property type="entry name" value="ATPase_NBD"/>
</dbReference>
<reference evidence="7" key="2">
    <citation type="submission" date="2019-11" db="UniProtKB">
        <authorList>
            <consortium name="WormBaseParasite"/>
        </authorList>
    </citation>
    <scope>IDENTIFICATION</scope>
</reference>
<dbReference type="GO" id="GO:0005524">
    <property type="term" value="F:ATP binding"/>
    <property type="evidence" value="ECO:0007669"/>
    <property type="project" value="UniProtKB-KW"/>
</dbReference>
<accession>A0A0R3U780</accession>
<keyword evidence="6" id="KW-1185">Reference proteome</keyword>
<proteinExistence type="inferred from homology"/>
<dbReference type="STRING" id="53468.A0A0R3U780"/>
<keyword evidence="3" id="KW-0067">ATP-binding</keyword>
<evidence type="ECO:0000256" key="2">
    <source>
        <dbReference type="ARBA" id="ARBA00022741"/>
    </source>
</evidence>
<dbReference type="FunFam" id="3.30.420.40:FF:000028">
    <property type="entry name" value="heat shock 70 kDa protein-like"/>
    <property type="match status" value="1"/>
</dbReference>
<name>A0A0R3U780_MESCO</name>
<dbReference type="SUPFAM" id="SSF53067">
    <property type="entry name" value="Actin-like ATPase domain"/>
    <property type="match status" value="2"/>
</dbReference>
<feature type="compositionally biased region" description="Polar residues" evidence="4">
    <location>
        <begin position="690"/>
        <end position="707"/>
    </location>
</feature>
<feature type="compositionally biased region" description="Basic and acidic residues" evidence="4">
    <location>
        <begin position="541"/>
        <end position="555"/>
    </location>
</feature>
<feature type="region of interest" description="Disordered" evidence="4">
    <location>
        <begin position="627"/>
        <end position="767"/>
    </location>
</feature>
<dbReference type="PRINTS" id="PR00301">
    <property type="entry name" value="HEATSHOCK70"/>
</dbReference>
<evidence type="ECO:0000256" key="3">
    <source>
        <dbReference type="ARBA" id="ARBA00022840"/>
    </source>
</evidence>
<evidence type="ECO:0000313" key="7">
    <source>
        <dbReference type="WBParaSite" id="MCU_009224-RA"/>
    </source>
</evidence>
<feature type="compositionally biased region" description="Polar residues" evidence="4">
    <location>
        <begin position="738"/>
        <end position="751"/>
    </location>
</feature>
<evidence type="ECO:0000313" key="6">
    <source>
        <dbReference type="Proteomes" id="UP000267029"/>
    </source>
</evidence>
<feature type="compositionally biased region" description="Basic and acidic residues" evidence="4">
    <location>
        <begin position="655"/>
        <end position="669"/>
    </location>
</feature>
<dbReference type="InterPro" id="IPR013126">
    <property type="entry name" value="Hsp_70_fam"/>
</dbReference>
<dbReference type="GO" id="GO:0140662">
    <property type="term" value="F:ATP-dependent protein folding chaperone"/>
    <property type="evidence" value="ECO:0007669"/>
    <property type="project" value="InterPro"/>
</dbReference>
<dbReference type="Gene3D" id="3.30.420.40">
    <property type="match status" value="3"/>
</dbReference>
<dbReference type="Pfam" id="PF00012">
    <property type="entry name" value="HSP70"/>
    <property type="match status" value="2"/>
</dbReference>
<gene>
    <name evidence="5" type="ORF">MCOS_LOCUS2675</name>
</gene>
<dbReference type="OrthoDB" id="10262720at2759"/>
<sequence length="990" mass="111306">MNIGLDVGNSNSRAATFREKEKTAQLLTNSRAERVFPSLICLKPRNRLFGSAAKLAAPSESPAKLVNGVRRRLFDEDGPDAMVHYAMLIENLVSQVTRAQEPEVVVITVPLTANSHQRQAVKDLVRIALGNDVNVRIIHETTAAAVAYALENLQPGEGEDDVMVFSLGGGFLGVALVDIRSNSVTVKEAYGESVGGDDMTQAVTDELHRYIGDEFPEEAINVNLVKLRMEAETVKSRICRWNPTGVPIHIYNIVQDHDFKRVYRNEDFAEVTLEVFQKIRECLEKLKEPEAVKKILPVGGGSRSWGIESLLKEMFPHAIIARNINSEEAAVQGAAIIAHHVASNTLLHSLTSSDEKNFEVREVSTLSLCFDGDIVIPESERLPTKYYDLGKDGELSEGRMTKQFKRDSVRQVCIDEEGIITTQIDFTSHPAFEGLTSHDRALVSGELRRLHKEESEENQRILAKSCLEVHIYSLVDGAAKAEAIKWLKENEEASADVFDKKYAEMLSGESVGTGNSSNLNSQAPIQLPVTDFLRPTHSGKQRHDDRGVLPEDSAVRETPSVLKSTPVEVHSTETTVLSESGIGRMETSSTHTRTPEARRNNDALATVIKHGDASGLSSVSEHSTSLIRFGREDSGSTTAMKRPTPFANSGVVPRHFPDNRTEGHVETERPLVQNGHPCSPTKTRKPMTERSGSVHSDTQITSFQKPQVFNARKTRSASSPSNIHLSPVKSKQDKPLLPQSTSFSLPIPSQKQVRHSDKFTRPPRVTPSETPIRALLLEHRDQLRDAGIFLCYNRPAYRDTYKYVRDLLANDIYSNQERPSKHHWASCVQSSRHFLKRNRYRLLDVKGFSNVIDQLVECLPPRGRRFDHIDGRQPQTNQAKSHVQERHFRYSTEFLRAFHQLMPSRKANDIQTEYHRLRKQLDMAFDSFAPKPHSFFSACWPQRRRSNEFRHLSAPFILRNRKMLANGITRELVDSLALEFSQVELEYGCY</sequence>
<protein>
    <submittedName>
        <fullName evidence="7">Heat shock protein 70 family</fullName>
    </submittedName>
</protein>
<dbReference type="Gene3D" id="3.90.640.10">
    <property type="entry name" value="Actin, Chain A, domain 4"/>
    <property type="match status" value="1"/>
</dbReference>
<dbReference type="AlphaFoldDB" id="A0A0R3U780"/>
<feature type="region of interest" description="Disordered" evidence="4">
    <location>
        <begin position="534"/>
        <end position="600"/>
    </location>
</feature>
<evidence type="ECO:0000313" key="5">
    <source>
        <dbReference type="EMBL" id="VDD76672.1"/>
    </source>
</evidence>
<keyword evidence="2" id="KW-0547">Nucleotide-binding</keyword>
<dbReference type="Proteomes" id="UP000267029">
    <property type="component" value="Unassembled WGS sequence"/>
</dbReference>